<reference evidence="3 4" key="1">
    <citation type="submission" date="2022-10" db="EMBL/GenBank/DDBJ databases">
        <title>Paucibacter sp. hw1 Genome sequencing.</title>
        <authorList>
            <person name="Park S."/>
        </authorList>
    </citation>
    <scope>NUCLEOTIDE SEQUENCE [LARGE SCALE GENOMIC DNA]</scope>
    <source>
        <strain evidence="4">hw1</strain>
    </source>
</reference>
<evidence type="ECO:0000256" key="1">
    <source>
        <dbReference type="SAM" id="SignalP"/>
    </source>
</evidence>
<organism evidence="3 4">
    <name type="scientific">Roseateles albus</name>
    <dbReference type="NCBI Taxonomy" id="2987525"/>
    <lineage>
        <taxon>Bacteria</taxon>
        <taxon>Pseudomonadati</taxon>
        <taxon>Pseudomonadota</taxon>
        <taxon>Betaproteobacteria</taxon>
        <taxon>Burkholderiales</taxon>
        <taxon>Sphaerotilaceae</taxon>
        <taxon>Roseateles</taxon>
    </lineage>
</organism>
<keyword evidence="4" id="KW-1185">Reference proteome</keyword>
<dbReference type="Proteomes" id="UP001221189">
    <property type="component" value="Unassembled WGS sequence"/>
</dbReference>
<accession>A0ABT5KKY1</accession>
<feature type="signal peptide" evidence="1">
    <location>
        <begin position="1"/>
        <end position="21"/>
    </location>
</feature>
<feature type="chain" id="PRO_5047137567" evidence="1">
    <location>
        <begin position="22"/>
        <end position="160"/>
    </location>
</feature>
<comment type="caution">
    <text evidence="3">The sequence shown here is derived from an EMBL/GenBank/DDBJ whole genome shotgun (WGS) entry which is preliminary data.</text>
</comment>
<gene>
    <name evidence="3" type="ORF">PRZ03_21620</name>
</gene>
<dbReference type="Pfam" id="PF07589">
    <property type="entry name" value="PEP-CTERM"/>
    <property type="match status" value="1"/>
</dbReference>
<proteinExistence type="predicted"/>
<sequence length="160" mass="16292">MSKLNFIAAAVLALSSVAANATTIYAPSISGTSFTDVVVGQITVASLSDIVGNFFAAESVTFPAPFAGTYTLDKVTFTSSSVGSLVDLDASAVGFKFQNVAAGVYTVKASGTLDLSGEFKKAAFIGAEYNVTAVPEPTTYALLLAGLGAVGFVARRRKAA</sequence>
<dbReference type="InterPro" id="IPR013424">
    <property type="entry name" value="Ice-binding_C"/>
</dbReference>
<protein>
    <submittedName>
        <fullName evidence="3">FxDxF family PEP-CTERM protein</fullName>
    </submittedName>
</protein>
<evidence type="ECO:0000313" key="3">
    <source>
        <dbReference type="EMBL" id="MDC8774169.1"/>
    </source>
</evidence>
<keyword evidence="1" id="KW-0732">Signal</keyword>
<feature type="domain" description="Ice-binding protein C-terminal" evidence="2">
    <location>
        <begin position="133"/>
        <end position="157"/>
    </location>
</feature>
<dbReference type="EMBL" id="JAQQXT010000018">
    <property type="protein sequence ID" value="MDC8774169.1"/>
    <property type="molecule type" value="Genomic_DNA"/>
</dbReference>
<name>A0ABT5KKY1_9BURK</name>
<evidence type="ECO:0000313" key="4">
    <source>
        <dbReference type="Proteomes" id="UP001221189"/>
    </source>
</evidence>
<dbReference type="NCBIfam" id="NF038126">
    <property type="entry name" value="PEP_CTERM_FxDxF"/>
    <property type="match status" value="1"/>
</dbReference>
<dbReference type="NCBIfam" id="TIGR02595">
    <property type="entry name" value="PEP_CTERM"/>
    <property type="match status" value="1"/>
</dbReference>
<evidence type="ECO:0000259" key="2">
    <source>
        <dbReference type="Pfam" id="PF07589"/>
    </source>
</evidence>